<feature type="region of interest" description="Disordered" evidence="1">
    <location>
        <begin position="115"/>
        <end position="150"/>
    </location>
</feature>
<name>A0A484KHH2_9ASTE</name>
<organism evidence="2 3">
    <name type="scientific">Cuscuta campestris</name>
    <dbReference type="NCBI Taxonomy" id="132261"/>
    <lineage>
        <taxon>Eukaryota</taxon>
        <taxon>Viridiplantae</taxon>
        <taxon>Streptophyta</taxon>
        <taxon>Embryophyta</taxon>
        <taxon>Tracheophyta</taxon>
        <taxon>Spermatophyta</taxon>
        <taxon>Magnoliopsida</taxon>
        <taxon>eudicotyledons</taxon>
        <taxon>Gunneridae</taxon>
        <taxon>Pentapetalae</taxon>
        <taxon>asterids</taxon>
        <taxon>lamiids</taxon>
        <taxon>Solanales</taxon>
        <taxon>Convolvulaceae</taxon>
        <taxon>Cuscuteae</taxon>
        <taxon>Cuscuta</taxon>
        <taxon>Cuscuta subgen. Grammica</taxon>
        <taxon>Cuscuta sect. Cleistogrammica</taxon>
    </lineage>
</organism>
<evidence type="ECO:0000313" key="3">
    <source>
        <dbReference type="Proteomes" id="UP000595140"/>
    </source>
</evidence>
<dbReference type="OrthoDB" id="1680511at2759"/>
<dbReference type="EMBL" id="OOIL02000426">
    <property type="protein sequence ID" value="VFQ64800.1"/>
    <property type="molecule type" value="Genomic_DNA"/>
</dbReference>
<reference evidence="2 3" key="1">
    <citation type="submission" date="2018-04" db="EMBL/GenBank/DDBJ databases">
        <authorList>
            <person name="Vogel A."/>
        </authorList>
    </citation>
    <scope>NUCLEOTIDE SEQUENCE [LARGE SCALE GENOMIC DNA]</scope>
</reference>
<feature type="compositionally biased region" description="Gly residues" evidence="1">
    <location>
        <begin position="117"/>
        <end position="145"/>
    </location>
</feature>
<evidence type="ECO:0000313" key="2">
    <source>
        <dbReference type="EMBL" id="VFQ64800.1"/>
    </source>
</evidence>
<evidence type="ECO:0008006" key="4">
    <source>
        <dbReference type="Google" id="ProtNLM"/>
    </source>
</evidence>
<dbReference type="Proteomes" id="UP000595140">
    <property type="component" value="Unassembled WGS sequence"/>
</dbReference>
<keyword evidence="3" id="KW-1185">Reference proteome</keyword>
<evidence type="ECO:0000256" key="1">
    <source>
        <dbReference type="SAM" id="MobiDB-lite"/>
    </source>
</evidence>
<gene>
    <name evidence="2" type="ORF">CCAM_LOCUS6576</name>
</gene>
<dbReference type="PANTHER" id="PTHR35483">
    <property type="entry name" value="NUCLEUSENVELOPE PROTEIN"/>
    <property type="match status" value="1"/>
</dbReference>
<dbReference type="GO" id="GO:0009507">
    <property type="term" value="C:chloroplast"/>
    <property type="evidence" value="ECO:0007669"/>
    <property type="project" value="TreeGrafter"/>
</dbReference>
<sequence length="308" mass="34004">MNCFTIKPFLSAYPPIPSCQSAFPARKSGFPVSLILNKLSSADLVAMLPKLSLNVAASTSTYKRSAHVCLFGGKTKSGNGNDAAPGDTVENLMGSVNKGQSIEDVLRQQIKSQEFYDGGGSGTGKGGFGGGGGGGKFGKDGSGGPDGEDISEALDEAMQVVLATLGFVFLYIYILDGPEINRYTKDIIRCLLGGKKSFRLQRLEEAWESDWKKIWTKRRRVNPRWLEPLIMRTRTLYSAPTSFRKLFRGSGGVDYEERSTEVKKKARDVFDGERGTEEKKKKKVRDVFDEEREVRDGFDEDVGYRCDD</sequence>
<proteinExistence type="predicted"/>
<accession>A0A484KHH2</accession>
<dbReference type="PANTHER" id="PTHR35483:SF1">
    <property type="entry name" value="GLYCINE-RICH PROTEIN-RELATED"/>
    <property type="match status" value="1"/>
</dbReference>
<protein>
    <recommendedName>
        <fullName evidence="4">Glycine-rich protein</fullName>
    </recommendedName>
</protein>
<dbReference type="AlphaFoldDB" id="A0A484KHH2"/>